<dbReference type="EC" id="3.4.-.-" evidence="3"/>
<dbReference type="SUPFAM" id="SSF52743">
    <property type="entry name" value="Subtilisin-like"/>
    <property type="match status" value="1"/>
</dbReference>
<dbReference type="Pfam" id="PF00082">
    <property type="entry name" value="Peptidase_S8"/>
    <property type="match status" value="1"/>
</dbReference>
<dbReference type="InterPro" id="IPR000209">
    <property type="entry name" value="Peptidase_S8/S53_dom"/>
</dbReference>
<dbReference type="Proteomes" id="UP001449657">
    <property type="component" value="Chromosome"/>
</dbReference>
<dbReference type="InterPro" id="IPR036852">
    <property type="entry name" value="Peptidase_S8/S53_dom_sf"/>
</dbReference>
<reference evidence="3 4" key="1">
    <citation type="submission" date="2024-03" db="EMBL/GenBank/DDBJ databases">
        <title>Chitinophaga caseinilytica sp. nov., a casein hydrolysing bacterium isolated from forest soil.</title>
        <authorList>
            <person name="Lee D.S."/>
            <person name="Han D.M."/>
            <person name="Baek J.H."/>
            <person name="Choi D.G."/>
            <person name="Jeon J.H."/>
            <person name="Jeon C.O."/>
        </authorList>
    </citation>
    <scope>NUCLEOTIDE SEQUENCE [LARGE SCALE GENOMIC DNA]</scope>
    <source>
        <strain evidence="3 4">KACC 19118</strain>
    </source>
</reference>
<gene>
    <name evidence="3" type="ORF">WJU22_02460</name>
</gene>
<keyword evidence="3" id="KW-0378">Hydrolase</keyword>
<dbReference type="EMBL" id="CP150096">
    <property type="protein sequence ID" value="WZN49178.1"/>
    <property type="molecule type" value="Genomic_DNA"/>
</dbReference>
<dbReference type="Gene3D" id="3.40.50.200">
    <property type="entry name" value="Peptidase S8/S53 domain"/>
    <property type="match status" value="1"/>
</dbReference>
<dbReference type="SUPFAM" id="SSF49785">
    <property type="entry name" value="Galactose-binding domain-like"/>
    <property type="match status" value="1"/>
</dbReference>
<keyword evidence="4" id="KW-1185">Reference proteome</keyword>
<accession>A0ABZ2ZBS2</accession>
<feature type="region of interest" description="Disordered" evidence="1">
    <location>
        <begin position="27"/>
        <end position="56"/>
    </location>
</feature>
<organism evidence="3 4">
    <name type="scientific">Chitinophaga caseinilytica</name>
    <dbReference type="NCBI Taxonomy" id="2267521"/>
    <lineage>
        <taxon>Bacteria</taxon>
        <taxon>Pseudomonadati</taxon>
        <taxon>Bacteroidota</taxon>
        <taxon>Chitinophagia</taxon>
        <taxon>Chitinophagales</taxon>
        <taxon>Chitinophagaceae</taxon>
        <taxon>Chitinophaga</taxon>
    </lineage>
</organism>
<dbReference type="NCBIfam" id="TIGR04183">
    <property type="entry name" value="Por_Secre_tail"/>
    <property type="match status" value="1"/>
</dbReference>
<feature type="domain" description="Peptidase S8/S53" evidence="2">
    <location>
        <begin position="44"/>
        <end position="125"/>
    </location>
</feature>
<dbReference type="GO" id="GO:0016787">
    <property type="term" value="F:hydrolase activity"/>
    <property type="evidence" value="ECO:0007669"/>
    <property type="project" value="UniProtKB-KW"/>
</dbReference>
<feature type="compositionally biased region" description="Basic and acidic residues" evidence="1">
    <location>
        <begin position="27"/>
        <end position="45"/>
    </location>
</feature>
<dbReference type="Gene3D" id="2.60.120.380">
    <property type="match status" value="1"/>
</dbReference>
<name>A0ABZ2ZBS2_9BACT</name>
<proteinExistence type="predicted"/>
<evidence type="ECO:0000256" key="1">
    <source>
        <dbReference type="SAM" id="MobiDB-lite"/>
    </source>
</evidence>
<dbReference type="InterPro" id="IPR026444">
    <property type="entry name" value="Secre_tail"/>
</dbReference>
<evidence type="ECO:0000313" key="4">
    <source>
        <dbReference type="Proteomes" id="UP001449657"/>
    </source>
</evidence>
<sequence length="602" mass="65387">MREYWYGCAGGRYLCRLDGFRQPERKFQTSEKHIGDRSHGREPYRSPRSSRGPAFDGRIKPELVAYGEGGTSDAAALVSGIGLLLQEQFRLQSGAAPSAALMAAVLINSATDLGAPGPDFITGFGAVDARAAARTVVDRRYATGRVGQGNAFQMPVPAGTGTLRVTMRYTDLEAPANSARALTNDLDLWLTDAAGNRFGPWTLSAFPHKDSLTRTAIPGRDSLNNTEQVQARSAAGGLTIHVQGRKVSGLQTFALAWQWIPDNYFEWDAPAFAETLDARARATLRWSTNIGGPGKIFYRQGDSGNWQPLANVLNVEEGQVGWETPPAFGPMQLRMDVAGKSFTGPQFLVAPRLRPATGFICEDSALVWWAAAPGASRYRVYALENDAYRLLGETVDTTFAFRPSTVVSGIVAVSAVAQQEGARSAAHRFSANAPGCYVRNFTADLDAAGAVQLQLELGTPVGLRNIRWFRQGMVLGSATPGNGFVYAATDERPPQGIVYYYAELELANGRRILTDAVPVAVTGAEEYILFPNPAGEWIRLLAKGLRGQQIVVTDMQGRVRKSLRMESLQQEIPLGGLPAGNYWIGVYEDGKRQFGARFVKVR</sequence>
<dbReference type="InterPro" id="IPR008979">
    <property type="entry name" value="Galactose-bd-like_sf"/>
</dbReference>
<evidence type="ECO:0000313" key="3">
    <source>
        <dbReference type="EMBL" id="WZN49178.1"/>
    </source>
</evidence>
<evidence type="ECO:0000259" key="2">
    <source>
        <dbReference type="Pfam" id="PF00082"/>
    </source>
</evidence>
<protein>
    <submittedName>
        <fullName evidence="3">S8 family peptidase</fullName>
        <ecNumber evidence="3">3.4.-.-</ecNumber>
    </submittedName>
</protein>